<dbReference type="InterPro" id="IPR020598">
    <property type="entry name" value="rRNA_Ade_methylase_Trfase_N"/>
</dbReference>
<evidence type="ECO:0000256" key="8">
    <source>
        <dbReference type="PROSITE-ProRule" id="PRU01026"/>
    </source>
</evidence>
<evidence type="ECO:0000256" key="3">
    <source>
        <dbReference type="ARBA" id="ARBA00022603"/>
    </source>
</evidence>
<dbReference type="InterPro" id="IPR020596">
    <property type="entry name" value="rRNA_Ade_Mease_Trfase_CS"/>
</dbReference>
<dbReference type="HAMAP" id="MF_00607">
    <property type="entry name" value="16SrRNA_methyltr_A"/>
    <property type="match status" value="1"/>
</dbReference>
<dbReference type="PANTHER" id="PTHR11727:SF7">
    <property type="entry name" value="DIMETHYLADENOSINE TRANSFERASE-RELATED"/>
    <property type="match status" value="1"/>
</dbReference>
<feature type="binding site" evidence="7 8">
    <location>
        <position position="13"/>
    </location>
    <ligand>
        <name>S-adenosyl-L-methionine</name>
        <dbReference type="ChEBI" id="CHEBI:59789"/>
    </ligand>
</feature>
<dbReference type="FunFam" id="3.40.50.150:FF:000023">
    <property type="entry name" value="Ribosomal RNA small subunit methyltransferase A"/>
    <property type="match status" value="1"/>
</dbReference>
<dbReference type="CDD" id="cd02440">
    <property type="entry name" value="AdoMet_MTases"/>
    <property type="match status" value="1"/>
</dbReference>
<evidence type="ECO:0000256" key="5">
    <source>
        <dbReference type="ARBA" id="ARBA00022691"/>
    </source>
</evidence>
<comment type="caution">
    <text evidence="10">The sequence shown here is derived from an EMBL/GenBank/DDBJ whole genome shotgun (WGS) entry which is preliminary data.</text>
</comment>
<accession>A0A928ZRQ4</accession>
<keyword evidence="11" id="KW-1185">Reference proteome</keyword>
<dbReference type="Pfam" id="PF00398">
    <property type="entry name" value="RrnaAD"/>
    <property type="match status" value="1"/>
</dbReference>
<keyword evidence="1 7" id="KW-0963">Cytoplasm</keyword>
<dbReference type="PROSITE" id="PS51689">
    <property type="entry name" value="SAM_RNA_A_N6_MT"/>
    <property type="match status" value="1"/>
</dbReference>
<dbReference type="Gene3D" id="1.10.8.100">
    <property type="entry name" value="Ribosomal RNA adenine dimethylase-like, domain 2"/>
    <property type="match status" value="1"/>
</dbReference>
<evidence type="ECO:0000256" key="6">
    <source>
        <dbReference type="ARBA" id="ARBA00022884"/>
    </source>
</evidence>
<comment type="catalytic activity">
    <reaction evidence="7">
        <text>adenosine(1518)/adenosine(1519) in 16S rRNA + 4 S-adenosyl-L-methionine = N(6)-dimethyladenosine(1518)/N(6)-dimethyladenosine(1519) in 16S rRNA + 4 S-adenosyl-L-homocysteine + 4 H(+)</text>
        <dbReference type="Rhea" id="RHEA:19609"/>
        <dbReference type="Rhea" id="RHEA-COMP:10232"/>
        <dbReference type="Rhea" id="RHEA-COMP:10233"/>
        <dbReference type="ChEBI" id="CHEBI:15378"/>
        <dbReference type="ChEBI" id="CHEBI:57856"/>
        <dbReference type="ChEBI" id="CHEBI:59789"/>
        <dbReference type="ChEBI" id="CHEBI:74411"/>
        <dbReference type="ChEBI" id="CHEBI:74493"/>
        <dbReference type="EC" id="2.1.1.182"/>
    </reaction>
</comment>
<evidence type="ECO:0000313" key="11">
    <source>
        <dbReference type="Proteomes" id="UP000615026"/>
    </source>
</evidence>
<feature type="binding site" evidence="7 8">
    <location>
        <position position="38"/>
    </location>
    <ligand>
        <name>S-adenosyl-L-methionine</name>
        <dbReference type="ChEBI" id="CHEBI:59789"/>
    </ligand>
</feature>
<dbReference type="InterPro" id="IPR011530">
    <property type="entry name" value="rRNA_adenine_dimethylase"/>
</dbReference>
<feature type="binding site" evidence="7 8">
    <location>
        <position position="84"/>
    </location>
    <ligand>
        <name>S-adenosyl-L-methionine</name>
        <dbReference type="ChEBI" id="CHEBI:59789"/>
    </ligand>
</feature>
<comment type="subcellular location">
    <subcellularLocation>
        <location evidence="7">Cytoplasm</location>
    </subcellularLocation>
</comment>
<reference evidence="10" key="1">
    <citation type="submission" date="2020-10" db="EMBL/GenBank/DDBJ databases">
        <authorList>
            <person name="Castelo-Branco R."/>
            <person name="Eusebio N."/>
            <person name="Adriana R."/>
            <person name="Vieira A."/>
            <person name="Brugerolle De Fraissinette N."/>
            <person name="Rezende De Castro R."/>
            <person name="Schneider M.P."/>
            <person name="Vasconcelos V."/>
            <person name="Leao P.N."/>
        </authorList>
    </citation>
    <scope>NUCLEOTIDE SEQUENCE</scope>
    <source>
        <strain evidence="10">LEGE 11479</strain>
    </source>
</reference>
<evidence type="ECO:0000256" key="1">
    <source>
        <dbReference type="ARBA" id="ARBA00022490"/>
    </source>
</evidence>
<evidence type="ECO:0000256" key="4">
    <source>
        <dbReference type="ARBA" id="ARBA00022679"/>
    </source>
</evidence>
<dbReference type="SUPFAM" id="SSF53335">
    <property type="entry name" value="S-adenosyl-L-methionine-dependent methyltransferases"/>
    <property type="match status" value="1"/>
</dbReference>
<comment type="function">
    <text evidence="7">Specifically dimethylates two adjacent adenosines (A1518 and A1519) in the loop of a conserved hairpin near the 3'-end of 16S rRNA in the 30S particle. May play a critical role in biogenesis of 30S subunits.</text>
</comment>
<dbReference type="EMBL" id="JADEXP010000064">
    <property type="protein sequence ID" value="MBE9066898.1"/>
    <property type="molecule type" value="Genomic_DNA"/>
</dbReference>
<dbReference type="RefSeq" id="WP_193992875.1">
    <property type="nucleotide sequence ID" value="NZ_JADEXP010000064.1"/>
</dbReference>
<dbReference type="SMART" id="SM00650">
    <property type="entry name" value="rADc"/>
    <property type="match status" value="1"/>
</dbReference>
<dbReference type="PROSITE" id="PS01131">
    <property type="entry name" value="RRNA_A_DIMETH"/>
    <property type="match status" value="1"/>
</dbReference>
<dbReference type="NCBIfam" id="TIGR00755">
    <property type="entry name" value="ksgA"/>
    <property type="match status" value="1"/>
</dbReference>
<evidence type="ECO:0000259" key="9">
    <source>
        <dbReference type="SMART" id="SM00650"/>
    </source>
</evidence>
<feature type="domain" description="Ribosomal RNA adenine methylase transferase N-terminal" evidence="9">
    <location>
        <begin position="18"/>
        <end position="199"/>
    </location>
</feature>
<dbReference type="GO" id="GO:0003723">
    <property type="term" value="F:RNA binding"/>
    <property type="evidence" value="ECO:0007669"/>
    <property type="project" value="UniProtKB-UniRule"/>
</dbReference>
<dbReference type="Gene3D" id="3.40.50.150">
    <property type="entry name" value="Vaccinia Virus protein VP39"/>
    <property type="match status" value="1"/>
</dbReference>
<protein>
    <recommendedName>
        <fullName evidence="7">Ribosomal RNA small subunit methyltransferase A</fullName>
        <ecNumber evidence="7">2.1.1.182</ecNumber>
    </recommendedName>
    <alternativeName>
        <fullName evidence="7">16S rRNA (adenine(1518)-N(6)/adenine(1519)-N(6))-dimethyltransferase</fullName>
    </alternativeName>
    <alternativeName>
        <fullName evidence="7">16S rRNA dimethyladenosine transferase</fullName>
    </alternativeName>
    <alternativeName>
        <fullName evidence="7">16S rRNA dimethylase</fullName>
    </alternativeName>
    <alternativeName>
        <fullName evidence="7">S-adenosylmethionine-6-N', N'-adenosyl(rRNA) dimethyltransferase</fullName>
    </alternativeName>
</protein>
<dbReference type="EC" id="2.1.1.182" evidence="7"/>
<comment type="similarity">
    <text evidence="7">Belongs to the class I-like SAM-binding methyltransferase superfamily. rRNA adenine N(6)-methyltransferase family. RsmA subfamily.</text>
</comment>
<evidence type="ECO:0000256" key="7">
    <source>
        <dbReference type="HAMAP-Rule" id="MF_00607"/>
    </source>
</evidence>
<keyword evidence="5 7" id="KW-0949">S-adenosyl-L-methionine</keyword>
<keyword evidence="2 7" id="KW-0698">rRNA processing</keyword>
<proteinExistence type="inferred from homology"/>
<gene>
    <name evidence="7 10" type="primary">rsmA</name>
    <name evidence="7" type="synonym">ksgA</name>
    <name evidence="10" type="ORF">IQ260_09550</name>
</gene>
<dbReference type="GO" id="GO:0005829">
    <property type="term" value="C:cytosol"/>
    <property type="evidence" value="ECO:0007669"/>
    <property type="project" value="TreeGrafter"/>
</dbReference>
<keyword evidence="4 7" id="KW-0808">Transferase</keyword>
<dbReference type="InterPro" id="IPR023165">
    <property type="entry name" value="rRNA_Ade_diMease-like_C"/>
</dbReference>
<dbReference type="FunFam" id="1.10.8.100:FF:000001">
    <property type="entry name" value="Ribosomal RNA small subunit methyltransferase A"/>
    <property type="match status" value="1"/>
</dbReference>
<dbReference type="InterPro" id="IPR029063">
    <property type="entry name" value="SAM-dependent_MTases_sf"/>
</dbReference>
<feature type="binding site" evidence="7 8">
    <location>
        <position position="59"/>
    </location>
    <ligand>
        <name>S-adenosyl-L-methionine</name>
        <dbReference type="ChEBI" id="CHEBI:59789"/>
    </ligand>
</feature>
<keyword evidence="6 7" id="KW-0694">RNA-binding</keyword>
<dbReference type="GO" id="GO:0052908">
    <property type="term" value="F:16S rRNA (adenine(1518)-N(6)/adenine(1519)-N(6))-dimethyltransferase activity"/>
    <property type="evidence" value="ECO:0007669"/>
    <property type="project" value="UniProtKB-EC"/>
</dbReference>
<organism evidence="10 11">
    <name type="scientific">Leptolyngbya cf. ectocarpi LEGE 11479</name>
    <dbReference type="NCBI Taxonomy" id="1828722"/>
    <lineage>
        <taxon>Bacteria</taxon>
        <taxon>Bacillati</taxon>
        <taxon>Cyanobacteriota</taxon>
        <taxon>Cyanophyceae</taxon>
        <taxon>Leptolyngbyales</taxon>
        <taxon>Leptolyngbyaceae</taxon>
        <taxon>Leptolyngbya group</taxon>
        <taxon>Leptolyngbya</taxon>
    </lineage>
</organism>
<evidence type="ECO:0000256" key="2">
    <source>
        <dbReference type="ARBA" id="ARBA00022552"/>
    </source>
</evidence>
<dbReference type="PANTHER" id="PTHR11727">
    <property type="entry name" value="DIMETHYLADENOSINE TRANSFERASE"/>
    <property type="match status" value="1"/>
</dbReference>
<dbReference type="AlphaFoldDB" id="A0A928ZRQ4"/>
<evidence type="ECO:0000313" key="10">
    <source>
        <dbReference type="EMBL" id="MBE9066898.1"/>
    </source>
</evidence>
<sequence length="281" mass="31726">MPRPRKRFGQHWLRDPQILNQILAAAELSNTDRVLEIGPGQGVLTKGLVPFTQAVVAVEVDRDLVRQLQQQFSASERFHLIEGDFLDTDLAAALADYPQFQWPNKVVANIPYYITGPILEKLLGRIRQPNPRPYESIVLLVQREVADRLYAEPGTKAFNGLSVRVQYLAECELICPVPAKAFKPAPKVESALVRLRPRPFPQQASQPKLLDTLVKQGFAQKRKMLRNNLKSLVERDQLTALLEAMDINPQVRAEQLSVDNWVTLSNRVANLEPACLNPARE</sequence>
<keyword evidence="3 7" id="KW-0489">Methyltransferase</keyword>
<dbReference type="InterPro" id="IPR001737">
    <property type="entry name" value="KsgA/Erm"/>
</dbReference>
<name>A0A928ZRQ4_LEPEC</name>
<feature type="binding site" evidence="7 8">
    <location>
        <position position="11"/>
    </location>
    <ligand>
        <name>S-adenosyl-L-methionine</name>
        <dbReference type="ChEBI" id="CHEBI:59789"/>
    </ligand>
</feature>
<feature type="binding site" evidence="7 8">
    <location>
        <position position="109"/>
    </location>
    <ligand>
        <name>S-adenosyl-L-methionine</name>
        <dbReference type="ChEBI" id="CHEBI:59789"/>
    </ligand>
</feature>
<dbReference type="Proteomes" id="UP000615026">
    <property type="component" value="Unassembled WGS sequence"/>
</dbReference>